<dbReference type="PIRSF" id="PIRSF037595">
    <property type="entry name" value="Toll-like_receptor"/>
    <property type="match status" value="1"/>
</dbReference>
<dbReference type="PROSITE" id="PS51450">
    <property type="entry name" value="LRR"/>
    <property type="match status" value="1"/>
</dbReference>
<evidence type="ECO:0000313" key="13">
    <source>
        <dbReference type="EMBL" id="CAG5128688.1"/>
    </source>
</evidence>
<organism evidence="13 14">
    <name type="scientific">Candidula unifasciata</name>
    <dbReference type="NCBI Taxonomy" id="100452"/>
    <lineage>
        <taxon>Eukaryota</taxon>
        <taxon>Metazoa</taxon>
        <taxon>Spiralia</taxon>
        <taxon>Lophotrochozoa</taxon>
        <taxon>Mollusca</taxon>
        <taxon>Gastropoda</taxon>
        <taxon>Heterobranchia</taxon>
        <taxon>Euthyneura</taxon>
        <taxon>Panpulmonata</taxon>
        <taxon>Eupulmonata</taxon>
        <taxon>Stylommatophora</taxon>
        <taxon>Helicina</taxon>
        <taxon>Helicoidea</taxon>
        <taxon>Geomitridae</taxon>
        <taxon>Candidula</taxon>
    </lineage>
</organism>
<keyword evidence="9" id="KW-0675">Receptor</keyword>
<dbReference type="InterPro" id="IPR017241">
    <property type="entry name" value="Toll-like_receptor"/>
</dbReference>
<dbReference type="PROSITE" id="PS50104">
    <property type="entry name" value="TIR"/>
    <property type="match status" value="1"/>
</dbReference>
<dbReference type="SUPFAM" id="SSF52058">
    <property type="entry name" value="L domain-like"/>
    <property type="match status" value="2"/>
</dbReference>
<sequence>MTRKELQKIEEKSKSLIQRLCDTSPRSPRELCYNQGSSKCYCKGGLADCSGKLHVPNISYAPRFKPNIKCLILAHNNIRGLTDSFFANVSQFVAIDLSSNKLQTISSQTFRRFTDLKYLILNDNVLGLKNLYPVFNYPPSLRLDIVGLDLPALPVNYFDNCSVIHTSQIYMDSNYMPVLDLNVFAKLDKLEYLSVTFSNIGKVISAPLCNLKVLYLDNNTISAFPETCQNAININNSNFDSKSACANSEKRGYSFSDERTALFPRLTQLYLGHNEIVSLPQKDQFCLSKVVILNLQTNNISEISEGAFTSLRSLKALHLDRMNNGITKIGSSAFNIPALTSLYLSRNRIQFASKDVSTKMLQGCTKVHVLAIDHNSLNGMTDDMFEEFLNYTPSLKYIFMSSTEMQIIPVTAFSRLQKLEKLFIYVNAITEIPPGAFDNMLSLRYLYMDENHISTLKENAFSPETRLRLQAINLSKNPYLCDCDLLWFRSWALEAGPKQFMDFNYYLCSNMPNTSVQSYSLSKQACLFSRQAYILFTVCLSILFVFFLAFAVLYRYRWDIRLLMYERRASRRIATDAPGGFRYDLLWFTFVATIEYQMVYSTHNFSCLYQNKWRLQTCIHQRDFIAGGFIIDNIVEAMNASRRILVVVSSRFSQSNWCNFELQIIQSHIITHDLPSLLVIVLDNIEPRDMRAPMLALYNTTCCLEWPTETRGINTFWKRLEKSLVTVLDNRLHDTSVMVVDDRPLGSLRDAS</sequence>
<keyword evidence="7 11" id="KW-1133">Transmembrane helix</keyword>
<protein>
    <recommendedName>
        <fullName evidence="12">TIR domain-containing protein</fullName>
    </recommendedName>
</protein>
<dbReference type="SMART" id="SM00082">
    <property type="entry name" value="LRRCT"/>
    <property type="match status" value="1"/>
</dbReference>
<dbReference type="SMART" id="SM00369">
    <property type="entry name" value="LRR_TYP"/>
    <property type="match status" value="8"/>
</dbReference>
<name>A0A8S3ZKZ1_9EUPU</name>
<evidence type="ECO:0000256" key="4">
    <source>
        <dbReference type="ARBA" id="ARBA00022692"/>
    </source>
</evidence>
<dbReference type="GO" id="GO:0002224">
    <property type="term" value="P:toll-like receptor signaling pathway"/>
    <property type="evidence" value="ECO:0007669"/>
    <property type="project" value="InterPro"/>
</dbReference>
<evidence type="ECO:0000256" key="1">
    <source>
        <dbReference type="ARBA" id="ARBA00004479"/>
    </source>
</evidence>
<dbReference type="SMART" id="SM00255">
    <property type="entry name" value="TIR"/>
    <property type="match status" value="1"/>
</dbReference>
<dbReference type="PANTHER" id="PTHR24365">
    <property type="entry name" value="TOLL-LIKE RECEPTOR"/>
    <property type="match status" value="1"/>
</dbReference>
<dbReference type="InterPro" id="IPR035897">
    <property type="entry name" value="Toll_tir_struct_dom_sf"/>
</dbReference>
<evidence type="ECO:0000256" key="10">
    <source>
        <dbReference type="ARBA" id="ARBA00023180"/>
    </source>
</evidence>
<evidence type="ECO:0000256" key="2">
    <source>
        <dbReference type="ARBA" id="ARBA00009634"/>
    </source>
</evidence>
<keyword evidence="4 11" id="KW-0812">Transmembrane</keyword>
<dbReference type="AlphaFoldDB" id="A0A8S3ZKZ1"/>
<keyword evidence="5" id="KW-0732">Signal</keyword>
<evidence type="ECO:0000256" key="5">
    <source>
        <dbReference type="ARBA" id="ARBA00022729"/>
    </source>
</evidence>
<keyword evidence="3" id="KW-0433">Leucine-rich repeat</keyword>
<dbReference type="InterPro" id="IPR000483">
    <property type="entry name" value="Cys-rich_flank_reg_C"/>
</dbReference>
<dbReference type="OrthoDB" id="6069546at2759"/>
<gene>
    <name evidence="13" type="ORF">CUNI_LOCUS14246</name>
</gene>
<evidence type="ECO:0000313" key="14">
    <source>
        <dbReference type="Proteomes" id="UP000678393"/>
    </source>
</evidence>
<comment type="similarity">
    <text evidence="2">Belongs to the Toll-like receptor family.</text>
</comment>
<comment type="caution">
    <text evidence="13">The sequence shown here is derived from an EMBL/GenBank/DDBJ whole genome shotgun (WGS) entry which is preliminary data.</text>
</comment>
<dbReference type="Pfam" id="PF13855">
    <property type="entry name" value="LRR_8"/>
    <property type="match status" value="3"/>
</dbReference>
<keyword evidence="8 11" id="KW-0472">Membrane</keyword>
<accession>A0A8S3ZKZ1</accession>
<dbReference type="InterPro" id="IPR003591">
    <property type="entry name" value="Leu-rich_rpt_typical-subtyp"/>
</dbReference>
<evidence type="ECO:0000256" key="11">
    <source>
        <dbReference type="SAM" id="Phobius"/>
    </source>
</evidence>
<feature type="domain" description="TIR" evidence="12">
    <location>
        <begin position="588"/>
        <end position="724"/>
    </location>
</feature>
<dbReference type="Pfam" id="PF01582">
    <property type="entry name" value="TIR"/>
    <property type="match status" value="1"/>
</dbReference>
<dbReference type="Gene3D" id="3.80.10.10">
    <property type="entry name" value="Ribonuclease Inhibitor"/>
    <property type="match status" value="4"/>
</dbReference>
<comment type="subcellular location">
    <subcellularLocation>
        <location evidence="1">Membrane</location>
        <topology evidence="1">Single-pass type I membrane protein</topology>
    </subcellularLocation>
</comment>
<keyword evidence="6" id="KW-0677">Repeat</keyword>
<dbReference type="GO" id="GO:0006955">
    <property type="term" value="P:immune response"/>
    <property type="evidence" value="ECO:0007669"/>
    <property type="project" value="InterPro"/>
</dbReference>
<evidence type="ECO:0000256" key="6">
    <source>
        <dbReference type="ARBA" id="ARBA00022737"/>
    </source>
</evidence>
<dbReference type="GO" id="GO:0005886">
    <property type="term" value="C:plasma membrane"/>
    <property type="evidence" value="ECO:0007669"/>
    <property type="project" value="TreeGrafter"/>
</dbReference>
<dbReference type="InterPro" id="IPR032675">
    <property type="entry name" value="LRR_dom_sf"/>
</dbReference>
<evidence type="ECO:0000256" key="8">
    <source>
        <dbReference type="ARBA" id="ARBA00023136"/>
    </source>
</evidence>
<dbReference type="Proteomes" id="UP000678393">
    <property type="component" value="Unassembled WGS sequence"/>
</dbReference>
<dbReference type="InterPro" id="IPR001611">
    <property type="entry name" value="Leu-rich_rpt"/>
</dbReference>
<keyword evidence="14" id="KW-1185">Reference proteome</keyword>
<evidence type="ECO:0000259" key="12">
    <source>
        <dbReference type="PROSITE" id="PS50104"/>
    </source>
</evidence>
<evidence type="ECO:0000256" key="3">
    <source>
        <dbReference type="ARBA" id="ARBA00022614"/>
    </source>
</evidence>
<evidence type="ECO:0000256" key="7">
    <source>
        <dbReference type="ARBA" id="ARBA00022989"/>
    </source>
</evidence>
<dbReference type="EMBL" id="CAJHNH020003168">
    <property type="protein sequence ID" value="CAG5128688.1"/>
    <property type="molecule type" value="Genomic_DNA"/>
</dbReference>
<dbReference type="SUPFAM" id="SSF52200">
    <property type="entry name" value="Toll/Interleukin receptor TIR domain"/>
    <property type="match status" value="1"/>
</dbReference>
<dbReference type="GO" id="GO:0004888">
    <property type="term" value="F:transmembrane signaling receptor activity"/>
    <property type="evidence" value="ECO:0007669"/>
    <property type="project" value="InterPro"/>
</dbReference>
<dbReference type="InterPro" id="IPR000157">
    <property type="entry name" value="TIR_dom"/>
</dbReference>
<proteinExistence type="inferred from homology"/>
<keyword evidence="10" id="KW-0325">Glycoprotein</keyword>
<dbReference type="PANTHER" id="PTHR24365:SF541">
    <property type="entry name" value="PROTEIN TOLL-RELATED"/>
    <property type="match status" value="1"/>
</dbReference>
<feature type="transmembrane region" description="Helical" evidence="11">
    <location>
        <begin position="532"/>
        <end position="554"/>
    </location>
</feature>
<evidence type="ECO:0000256" key="9">
    <source>
        <dbReference type="ARBA" id="ARBA00023170"/>
    </source>
</evidence>
<reference evidence="13" key="1">
    <citation type="submission" date="2021-04" db="EMBL/GenBank/DDBJ databases">
        <authorList>
            <consortium name="Molecular Ecology Group"/>
        </authorList>
    </citation>
    <scope>NUCLEOTIDE SEQUENCE</scope>
</reference>
<dbReference type="Gene3D" id="3.40.50.10140">
    <property type="entry name" value="Toll/interleukin-1 receptor homology (TIR) domain"/>
    <property type="match status" value="1"/>
</dbReference>